<gene>
    <name evidence="3" type="primary">LOC103506249</name>
</gene>
<dbReference type="RefSeq" id="XP_026677167.1">
    <property type="nucleotide sequence ID" value="XM_026821366.1"/>
</dbReference>
<dbReference type="KEGG" id="dci:103506249"/>
<dbReference type="GO" id="GO:0000139">
    <property type="term" value="C:Golgi membrane"/>
    <property type="evidence" value="ECO:0007669"/>
    <property type="project" value="TreeGrafter"/>
</dbReference>
<dbReference type="GO" id="GO:0006491">
    <property type="term" value="P:N-glycan processing"/>
    <property type="evidence" value="ECO:0007669"/>
    <property type="project" value="TreeGrafter"/>
</dbReference>
<dbReference type="FunFam" id="2.70.98.30:FF:000002">
    <property type="entry name" value="Alpha-mannosidase"/>
    <property type="match status" value="1"/>
</dbReference>
<dbReference type="PANTHER" id="PTHR11607:SF3">
    <property type="entry name" value="LYSOSOMAL ALPHA-MANNOSIDASE"/>
    <property type="match status" value="1"/>
</dbReference>
<dbReference type="InterPro" id="IPR011682">
    <property type="entry name" value="Glyco_hydro_38_C"/>
</dbReference>
<evidence type="ECO:0000313" key="3">
    <source>
        <dbReference type="RefSeq" id="XP_026677167.1"/>
    </source>
</evidence>
<protein>
    <submittedName>
        <fullName evidence="3">Alpha-mannosidase 2-like</fullName>
    </submittedName>
</protein>
<dbReference type="Gene3D" id="2.60.40.1180">
    <property type="entry name" value="Golgi alpha-mannosidase II"/>
    <property type="match status" value="1"/>
</dbReference>
<keyword evidence="2" id="KW-1185">Reference proteome</keyword>
<evidence type="ECO:0000313" key="2">
    <source>
        <dbReference type="Proteomes" id="UP000079169"/>
    </source>
</evidence>
<dbReference type="GeneID" id="103506249"/>
<dbReference type="InterPro" id="IPR013780">
    <property type="entry name" value="Glyco_hydro_b"/>
</dbReference>
<dbReference type="AlphaFoldDB" id="A0A3Q0ILT9"/>
<dbReference type="GO" id="GO:0006013">
    <property type="term" value="P:mannose metabolic process"/>
    <property type="evidence" value="ECO:0007669"/>
    <property type="project" value="InterPro"/>
</dbReference>
<organism evidence="2 3">
    <name type="scientific">Diaphorina citri</name>
    <name type="common">Asian citrus psyllid</name>
    <dbReference type="NCBI Taxonomy" id="121845"/>
    <lineage>
        <taxon>Eukaryota</taxon>
        <taxon>Metazoa</taxon>
        <taxon>Ecdysozoa</taxon>
        <taxon>Arthropoda</taxon>
        <taxon>Hexapoda</taxon>
        <taxon>Insecta</taxon>
        <taxon>Pterygota</taxon>
        <taxon>Neoptera</taxon>
        <taxon>Paraneoptera</taxon>
        <taxon>Hemiptera</taxon>
        <taxon>Sternorrhyncha</taxon>
        <taxon>Psylloidea</taxon>
        <taxon>Psyllidae</taxon>
        <taxon>Diaphorininae</taxon>
        <taxon>Diaphorina</taxon>
    </lineage>
</organism>
<reference evidence="3" key="1">
    <citation type="submission" date="2025-08" db="UniProtKB">
        <authorList>
            <consortium name="RefSeq"/>
        </authorList>
    </citation>
    <scope>IDENTIFICATION</scope>
</reference>
<proteinExistence type="predicted"/>
<feature type="domain" description="Glycosyl hydrolase family 38 C-terminal" evidence="1">
    <location>
        <begin position="187"/>
        <end position="390"/>
    </location>
</feature>
<accession>A0A3Q0ILT9</accession>
<dbReference type="Pfam" id="PF07748">
    <property type="entry name" value="Glyco_hydro_38C"/>
    <property type="match status" value="1"/>
</dbReference>
<dbReference type="SUPFAM" id="SSF74650">
    <property type="entry name" value="Galactose mutarotase-like"/>
    <property type="match status" value="1"/>
</dbReference>
<name>A0A3Q0ILT9_DIACI</name>
<dbReference type="Proteomes" id="UP000079169">
    <property type="component" value="Unplaced"/>
</dbReference>
<dbReference type="GO" id="GO:0004559">
    <property type="term" value="F:alpha-mannosidase activity"/>
    <property type="evidence" value="ECO:0007669"/>
    <property type="project" value="InterPro"/>
</dbReference>
<dbReference type="STRING" id="121845.A0A3Q0ILT9"/>
<dbReference type="Gene3D" id="2.70.98.30">
    <property type="entry name" value="Golgi alpha-mannosidase II, domain 4"/>
    <property type="match status" value="1"/>
</dbReference>
<dbReference type="PaxDb" id="121845-A0A3Q0ILT9"/>
<evidence type="ECO:0000259" key="1">
    <source>
        <dbReference type="Pfam" id="PF07748"/>
    </source>
</evidence>
<dbReference type="InterPro" id="IPR050843">
    <property type="entry name" value="Glycosyl_Hydrlase_38"/>
</dbReference>
<dbReference type="PANTHER" id="PTHR11607">
    <property type="entry name" value="ALPHA-MANNOSIDASE"/>
    <property type="match status" value="1"/>
</dbReference>
<dbReference type="GO" id="GO:0030246">
    <property type="term" value="F:carbohydrate binding"/>
    <property type="evidence" value="ECO:0007669"/>
    <property type="project" value="InterPro"/>
</dbReference>
<sequence>MFNAILSLRRVLNVSSHVLLAPESTADYTPISLQHPSISPGSGNLTSIRKLPNDDNIIQIRPDDTRTCAKSVVLFNPLSWERKELISVQVSTPEVIVSLPGNEPVASQVVPVCMTASGVTPCYRLYFVANMAPFQVRSYCLSYAGKRTKSYTMSQINIYNMEHYSDHKYKQHFPSHITSSPLGHFNLQNSRISVSFNDKGFMKSITDKDSKYTSPINLDFVTYTSRKGKEMSGAYLFLPRGEAKSVPVTHPPVIIIQGPLVSMVIVELPLVTHTVLVNHVADSDDLGIDIQNLLDIRQTVNTEVAMRLTTNIENQDVFYTDLNGYQMIKRKYLKKIPLQGNFYPMPSAAFIEDTGRRLSLLSAQSLGVACLKPGQIEVIQDRRLNQDDERGLGQGVMDNIPTLTLFRIVLETRQTDCKEAPEPLHPAGFLSAHTHLSLESLTSPILPITTIETASKAGEYTPLESGPGLDVHVVSLTTLHVKGEQHATGLVLRRLRFDPCYPVPRHRSFSGDEIPMSLVLPLQPDDTLYRSSLTFLDIDKTAPLSKSVSVCSMNLAAFYLQSSNSR</sequence>
<dbReference type="InterPro" id="IPR011013">
    <property type="entry name" value="Gal_mutarotase_sf_dom"/>
</dbReference>